<protein>
    <submittedName>
        <fullName evidence="6">14546_t:CDS:1</fullName>
    </submittedName>
</protein>
<dbReference type="AlphaFoldDB" id="A0A9N9ELB7"/>
<comment type="caution">
    <text evidence="6">The sequence shown here is derived from an EMBL/GenBank/DDBJ whole genome shotgun (WGS) entry which is preliminary data.</text>
</comment>
<keyword evidence="4" id="KW-0862">Zinc</keyword>
<keyword evidence="7" id="KW-1185">Reference proteome</keyword>
<evidence type="ECO:0000313" key="7">
    <source>
        <dbReference type="Proteomes" id="UP000789405"/>
    </source>
</evidence>
<dbReference type="PANTHER" id="PTHR46481:SF10">
    <property type="entry name" value="ZINC FINGER BED DOMAIN-CONTAINING PROTEIN 39"/>
    <property type="match status" value="1"/>
</dbReference>
<evidence type="ECO:0000256" key="1">
    <source>
        <dbReference type="ARBA" id="ARBA00004123"/>
    </source>
</evidence>
<reference evidence="6" key="1">
    <citation type="submission" date="2021-06" db="EMBL/GenBank/DDBJ databases">
        <authorList>
            <person name="Kallberg Y."/>
            <person name="Tangrot J."/>
            <person name="Rosling A."/>
        </authorList>
    </citation>
    <scope>NUCLEOTIDE SEQUENCE</scope>
    <source>
        <strain evidence="6">MA453B</strain>
    </source>
</reference>
<keyword evidence="2" id="KW-0479">Metal-binding</keyword>
<evidence type="ECO:0000256" key="3">
    <source>
        <dbReference type="ARBA" id="ARBA00022771"/>
    </source>
</evidence>
<dbReference type="InterPro" id="IPR012337">
    <property type="entry name" value="RNaseH-like_sf"/>
</dbReference>
<dbReference type="InterPro" id="IPR052035">
    <property type="entry name" value="ZnF_BED_domain_contain"/>
</dbReference>
<dbReference type="GO" id="GO:0005634">
    <property type="term" value="C:nucleus"/>
    <property type="evidence" value="ECO:0007669"/>
    <property type="project" value="UniProtKB-SubCell"/>
</dbReference>
<accession>A0A9N9ELB7</accession>
<dbReference type="PANTHER" id="PTHR46481">
    <property type="entry name" value="ZINC FINGER BED DOMAIN-CONTAINING PROTEIN 4"/>
    <property type="match status" value="1"/>
</dbReference>
<evidence type="ECO:0000313" key="6">
    <source>
        <dbReference type="EMBL" id="CAG8678695.1"/>
    </source>
</evidence>
<name>A0A9N9ELB7_9GLOM</name>
<keyword evidence="3" id="KW-0863">Zinc-finger</keyword>
<evidence type="ECO:0000256" key="5">
    <source>
        <dbReference type="ARBA" id="ARBA00023242"/>
    </source>
</evidence>
<dbReference type="SUPFAM" id="SSF53098">
    <property type="entry name" value="Ribonuclease H-like"/>
    <property type="match status" value="1"/>
</dbReference>
<gene>
    <name evidence="6" type="ORF">DERYTH_LOCUS11668</name>
</gene>
<keyword evidence="5" id="KW-0539">Nucleus</keyword>
<proteinExistence type="predicted"/>
<dbReference type="EMBL" id="CAJVPY010007316">
    <property type="protein sequence ID" value="CAG8678695.1"/>
    <property type="molecule type" value="Genomic_DNA"/>
</dbReference>
<evidence type="ECO:0000256" key="4">
    <source>
        <dbReference type="ARBA" id="ARBA00022833"/>
    </source>
</evidence>
<evidence type="ECO:0000256" key="2">
    <source>
        <dbReference type="ARBA" id="ARBA00022723"/>
    </source>
</evidence>
<sequence>MENLIPDDSTSNASTSNNNKIVVISDTYTIKTSRTYLKKHTLLYLNSPLNEAQTEWFRPITKEDIDNSIMDMVIATGVSFNILNNPSFYILAKTSGQILLTYDGWHSTVHKSHYIVITGSWISDDWRIVNIVLSFQKSGQTVKEIISEIMNTLKNYSIKKKLFALTMDNTTTNKAGLKEISILHKNVHKVMKYLANPLASNRIEVLESHCRISRINFLKPILKIDTRWNSTLAMFERYLHLHPAIKEMCSKEPSMPTCLAMKA</sequence>
<comment type="subcellular location">
    <subcellularLocation>
        <location evidence="1">Nucleus</location>
    </subcellularLocation>
</comment>
<dbReference type="OrthoDB" id="2440448at2759"/>
<dbReference type="GO" id="GO:0008270">
    <property type="term" value="F:zinc ion binding"/>
    <property type="evidence" value="ECO:0007669"/>
    <property type="project" value="UniProtKB-KW"/>
</dbReference>
<organism evidence="6 7">
    <name type="scientific">Dentiscutata erythropus</name>
    <dbReference type="NCBI Taxonomy" id="1348616"/>
    <lineage>
        <taxon>Eukaryota</taxon>
        <taxon>Fungi</taxon>
        <taxon>Fungi incertae sedis</taxon>
        <taxon>Mucoromycota</taxon>
        <taxon>Glomeromycotina</taxon>
        <taxon>Glomeromycetes</taxon>
        <taxon>Diversisporales</taxon>
        <taxon>Gigasporaceae</taxon>
        <taxon>Dentiscutata</taxon>
    </lineage>
</organism>
<dbReference type="Proteomes" id="UP000789405">
    <property type="component" value="Unassembled WGS sequence"/>
</dbReference>